<comment type="caution">
    <text evidence="12">The sequence shown here is derived from an EMBL/GenBank/DDBJ whole genome shotgun (WGS) entry which is preliminary data.</text>
</comment>
<organism evidence="12 13">
    <name type="scientific">Microbulbifer rhizosphaerae</name>
    <dbReference type="NCBI Taxonomy" id="1562603"/>
    <lineage>
        <taxon>Bacteria</taxon>
        <taxon>Pseudomonadati</taxon>
        <taxon>Pseudomonadota</taxon>
        <taxon>Gammaproteobacteria</taxon>
        <taxon>Cellvibrionales</taxon>
        <taxon>Microbulbiferaceae</taxon>
        <taxon>Microbulbifer</taxon>
    </lineage>
</organism>
<dbReference type="EMBL" id="JACHWZ010000009">
    <property type="protein sequence ID" value="MBB3061446.1"/>
    <property type="molecule type" value="Genomic_DNA"/>
</dbReference>
<feature type="domain" description="NqrA second alpha/beta" evidence="11">
    <location>
        <begin position="113"/>
        <end position="256"/>
    </location>
</feature>
<keyword evidence="7 8" id="KW-0739">Sodium transport</keyword>
<comment type="similarity">
    <text evidence="8">Belongs to the NqrA family.</text>
</comment>
<evidence type="ECO:0000256" key="3">
    <source>
        <dbReference type="ARBA" id="ARBA00023027"/>
    </source>
</evidence>
<evidence type="ECO:0000259" key="10">
    <source>
        <dbReference type="Pfam" id="PF11973"/>
    </source>
</evidence>
<keyword evidence="4 8" id="KW-0915">Sodium</keyword>
<gene>
    <name evidence="8" type="primary">nqrA</name>
    <name evidence="12" type="ORF">FHS09_002279</name>
</gene>
<feature type="domain" description="Na(+)-translocating NADH-quinone reductase subunit A C-terminal" evidence="10">
    <location>
        <begin position="261"/>
        <end position="310"/>
    </location>
</feature>
<evidence type="ECO:0000313" key="13">
    <source>
        <dbReference type="Proteomes" id="UP000535937"/>
    </source>
</evidence>
<evidence type="ECO:0000256" key="4">
    <source>
        <dbReference type="ARBA" id="ARBA00023053"/>
    </source>
</evidence>
<dbReference type="NCBIfam" id="NF003759">
    <property type="entry name" value="PRK05352.1-2"/>
    <property type="match status" value="1"/>
</dbReference>
<dbReference type="GO" id="GO:0006814">
    <property type="term" value="P:sodium ion transport"/>
    <property type="evidence" value="ECO:0007669"/>
    <property type="project" value="UniProtKB-UniRule"/>
</dbReference>
<evidence type="ECO:0000313" key="12">
    <source>
        <dbReference type="EMBL" id="MBB3061446.1"/>
    </source>
</evidence>
<evidence type="ECO:0000256" key="7">
    <source>
        <dbReference type="ARBA" id="ARBA00023201"/>
    </source>
</evidence>
<dbReference type="InterPro" id="IPR056147">
    <property type="entry name" value="NQRA_N"/>
</dbReference>
<dbReference type="Pfam" id="PF24836">
    <property type="entry name" value="NQRA_2nd"/>
    <property type="match status" value="1"/>
</dbReference>
<dbReference type="PANTHER" id="PTHR37839:SF1">
    <property type="entry name" value="NA(+)-TRANSLOCATING NADH-QUINONE REDUCTASE SUBUNIT A"/>
    <property type="match status" value="1"/>
</dbReference>
<dbReference type="Proteomes" id="UP000535937">
    <property type="component" value="Unassembled WGS sequence"/>
</dbReference>
<keyword evidence="3 8" id="KW-0520">NAD</keyword>
<dbReference type="Pfam" id="PF11973">
    <property type="entry name" value="NQRA_SLBB"/>
    <property type="match status" value="1"/>
</dbReference>
<keyword evidence="13" id="KW-1185">Reference proteome</keyword>
<feature type="domain" description="NqrA N-terminal barrel-sandwich hybrid" evidence="9">
    <location>
        <begin position="3"/>
        <end position="95"/>
    </location>
</feature>
<dbReference type="EC" id="7.2.1.1" evidence="8"/>
<dbReference type="InterPro" id="IPR008703">
    <property type="entry name" value="NqrA"/>
</dbReference>
<dbReference type="RefSeq" id="WP_183459817.1">
    <property type="nucleotide sequence ID" value="NZ_JACHWZ010000009.1"/>
</dbReference>
<keyword evidence="12" id="KW-0560">Oxidoreductase</keyword>
<evidence type="ECO:0000259" key="9">
    <source>
        <dbReference type="Pfam" id="PF05896"/>
    </source>
</evidence>
<evidence type="ECO:0000256" key="5">
    <source>
        <dbReference type="ARBA" id="ARBA00023065"/>
    </source>
</evidence>
<keyword evidence="1 8" id="KW-0813">Transport</keyword>
<evidence type="ECO:0000256" key="6">
    <source>
        <dbReference type="ARBA" id="ARBA00023075"/>
    </source>
</evidence>
<dbReference type="NCBIfam" id="TIGR01936">
    <property type="entry name" value="nqrA"/>
    <property type="match status" value="1"/>
</dbReference>
<dbReference type="GO" id="GO:0016655">
    <property type="term" value="F:oxidoreductase activity, acting on NAD(P)H, quinone or similar compound as acceptor"/>
    <property type="evidence" value="ECO:0007669"/>
    <property type="project" value="UniProtKB-UniRule"/>
</dbReference>
<evidence type="ECO:0000256" key="2">
    <source>
        <dbReference type="ARBA" id="ARBA00022967"/>
    </source>
</evidence>
<sequence>MRKIRRGLDLPISGAPEQVIHDGPALKTVAVLGPDYHGMKPTMAVAEGDSVKLGQLLFTDKKTEGVRYTAPAAGRVKAIERGARRVLQSVVIEIDGDEAEQFASYSADQLTALSAEQVRQNLVESGLWTALRTRPFSKVPALDAEPEAIFINAMDTNPLAADPAVVIAEQRDAFTRGVKVLSRLADTTYVCTAPDADIPVPEAANIRRETFSGPHPAGLSGTHIHFLKPVKPGRSVFAVNYQDVIAVGELFTTGRLYTDRIVALGGPRVKNPRLLRTRLGACLDELTVGEIEGDDNRIVSGSVFGGRTAQGPLGYLGRYHNQVTVLQEGRERPFLHYMRAGTKRFSILPIYFSRLFKNRKFSFTTSTNGSERALMPIGTYERVVPLDILPTQLLRALIVGDTHAAQQLGALELDEEDLALCTFVCPGKYEYGPILRDNLTRIEKEG</sequence>
<keyword evidence="5 8" id="KW-0406">Ion transport</keyword>
<dbReference type="InterPro" id="IPR056148">
    <property type="entry name" value="NQRA_2nd"/>
</dbReference>
<proteinExistence type="inferred from homology"/>
<dbReference type="PANTHER" id="PTHR37839">
    <property type="entry name" value="NA(+)-TRANSLOCATING NADH-QUINONE REDUCTASE SUBUNIT A"/>
    <property type="match status" value="1"/>
</dbReference>
<dbReference type="InterPro" id="IPR022615">
    <property type="entry name" value="NqrA_C_domain"/>
</dbReference>
<keyword evidence="2 8" id="KW-1278">Translocase</keyword>
<dbReference type="Pfam" id="PF05896">
    <property type="entry name" value="NQRA_N"/>
    <property type="match status" value="1"/>
</dbReference>
<dbReference type="HAMAP" id="MF_00425">
    <property type="entry name" value="NqrA"/>
    <property type="match status" value="1"/>
</dbReference>
<comment type="subunit">
    <text evidence="8">Composed of six subunits; NqrA, NqrB, NqrC, NqrD, NqrE and NqrF.</text>
</comment>
<keyword evidence="6 8" id="KW-0830">Ubiquinone</keyword>
<comment type="catalytic activity">
    <reaction evidence="8">
        <text>a ubiquinone + n Na(+)(in) + NADH + H(+) = a ubiquinol + n Na(+)(out) + NAD(+)</text>
        <dbReference type="Rhea" id="RHEA:47748"/>
        <dbReference type="Rhea" id="RHEA-COMP:9565"/>
        <dbReference type="Rhea" id="RHEA-COMP:9566"/>
        <dbReference type="ChEBI" id="CHEBI:15378"/>
        <dbReference type="ChEBI" id="CHEBI:16389"/>
        <dbReference type="ChEBI" id="CHEBI:17976"/>
        <dbReference type="ChEBI" id="CHEBI:29101"/>
        <dbReference type="ChEBI" id="CHEBI:57540"/>
        <dbReference type="ChEBI" id="CHEBI:57945"/>
        <dbReference type="EC" id="7.2.1.1"/>
    </reaction>
</comment>
<protein>
    <recommendedName>
        <fullName evidence="8">Na(+)-translocating NADH-quinone reductase subunit A</fullName>
        <shortName evidence="8">Na(+)-NQR subunit A</shortName>
        <shortName evidence="8">Na(+)-translocating NQR subunit A</shortName>
        <ecNumber evidence="8">7.2.1.1</ecNumber>
    </recommendedName>
    <alternativeName>
        <fullName evidence="8">NQR complex subunit A</fullName>
    </alternativeName>
    <alternativeName>
        <fullName evidence="8">NQR-1 subunit A</fullName>
    </alternativeName>
</protein>
<accession>A0A7W4WD87</accession>
<dbReference type="AlphaFoldDB" id="A0A7W4WD87"/>
<comment type="function">
    <text evidence="8">NQR complex catalyzes the reduction of ubiquinone-1 to ubiquinol by two successive reactions, coupled with the transport of Na(+) ions from the cytoplasm to the periplasm. NqrA to NqrE are probably involved in the second step, the conversion of ubisemiquinone to ubiquinol.</text>
</comment>
<name>A0A7W4WD87_9GAMM</name>
<evidence type="ECO:0000256" key="1">
    <source>
        <dbReference type="ARBA" id="ARBA00022448"/>
    </source>
</evidence>
<evidence type="ECO:0000259" key="11">
    <source>
        <dbReference type="Pfam" id="PF24836"/>
    </source>
</evidence>
<reference evidence="12 13" key="1">
    <citation type="submission" date="2020-08" db="EMBL/GenBank/DDBJ databases">
        <title>Genomic Encyclopedia of Type Strains, Phase III (KMG-III): the genomes of soil and plant-associated and newly described type strains.</title>
        <authorList>
            <person name="Whitman W."/>
        </authorList>
    </citation>
    <scope>NUCLEOTIDE SEQUENCE [LARGE SCALE GENOMIC DNA]</scope>
    <source>
        <strain evidence="12 13">CECT 8799</strain>
    </source>
</reference>
<evidence type="ECO:0000256" key="8">
    <source>
        <dbReference type="HAMAP-Rule" id="MF_00425"/>
    </source>
</evidence>